<dbReference type="OrthoDB" id="10605743at2759"/>
<dbReference type="EMBL" id="MNUE01000058">
    <property type="protein sequence ID" value="OJD30639.1"/>
    <property type="molecule type" value="Genomic_DNA"/>
</dbReference>
<proteinExistence type="predicted"/>
<feature type="region of interest" description="Disordered" evidence="1">
    <location>
        <begin position="327"/>
        <end position="425"/>
    </location>
</feature>
<dbReference type="RefSeq" id="XP_020126899.1">
    <property type="nucleotide sequence ID" value="XM_020277531.1"/>
</dbReference>
<feature type="compositionally biased region" description="Low complexity" evidence="1">
    <location>
        <begin position="403"/>
        <end position="417"/>
    </location>
</feature>
<organism evidence="3 4">
    <name type="scientific">Diplodia corticola</name>
    <dbReference type="NCBI Taxonomy" id="236234"/>
    <lineage>
        <taxon>Eukaryota</taxon>
        <taxon>Fungi</taxon>
        <taxon>Dikarya</taxon>
        <taxon>Ascomycota</taxon>
        <taxon>Pezizomycotina</taxon>
        <taxon>Dothideomycetes</taxon>
        <taxon>Dothideomycetes incertae sedis</taxon>
        <taxon>Botryosphaeriales</taxon>
        <taxon>Botryosphaeriaceae</taxon>
        <taxon>Diplodia</taxon>
    </lineage>
</organism>
<sequence>MRVNVAFGIMLSFAMLEMILLQAVVLVNGHAHAITKPAFLPTEVSGGFGSQLGKRGASNHVCNIGGQLACQTDNYCIADDYGFVACCPDGEDCRPPTTCVAATDAVNTPCDAELGCLVCNTPPDSECVRMYNVRFTIINFYCDSYSTIFSMSLTEGLVSTIQKWPPHTTTTTSLSEKPSGEQTPSIPASTSTDTSQDGMVTRISSTWTTTRIITGNPSPLGAGVSLVTITIINQPTQATPSSTNGTPDSGTGADDGPSHPGTGTKVGAAIGAISICVLIGVGAWFAYRCLLSTRKPDPTAPPPQAPSAGTDHRPDAVELEAVGSQRAELDHAAPAPAPAPVPRSEMDASPRPSELDSSARVELESPPVSPLPLVGNGGSSPAIGHGRSPVSPLESCGPVSEEAAPAGARGPPADAGRYGPGGFLNPEYALRDGLFSLEDDRQVEENGFPNE</sequence>
<keyword evidence="4" id="KW-1185">Reference proteome</keyword>
<keyword evidence="2" id="KW-0812">Transmembrane</keyword>
<gene>
    <name evidence="3" type="ORF">BKCO1_5800019</name>
</gene>
<evidence type="ECO:0000313" key="3">
    <source>
        <dbReference type="EMBL" id="OJD30639.1"/>
    </source>
</evidence>
<dbReference type="GeneID" id="31017792"/>
<dbReference type="Proteomes" id="UP000183809">
    <property type="component" value="Unassembled WGS sequence"/>
</dbReference>
<evidence type="ECO:0000256" key="1">
    <source>
        <dbReference type="SAM" id="MobiDB-lite"/>
    </source>
</evidence>
<comment type="caution">
    <text evidence="3">The sequence shown here is derived from an EMBL/GenBank/DDBJ whole genome shotgun (WGS) entry which is preliminary data.</text>
</comment>
<feature type="compositionally biased region" description="Basic and acidic residues" evidence="1">
    <location>
        <begin position="344"/>
        <end position="363"/>
    </location>
</feature>
<protein>
    <submittedName>
        <fullName evidence="3">Uncharacterized protein</fullName>
    </submittedName>
</protein>
<evidence type="ECO:0000256" key="2">
    <source>
        <dbReference type="SAM" id="Phobius"/>
    </source>
</evidence>
<evidence type="ECO:0000313" key="4">
    <source>
        <dbReference type="Proteomes" id="UP000183809"/>
    </source>
</evidence>
<dbReference type="AlphaFoldDB" id="A0A1J9RQB0"/>
<name>A0A1J9RQB0_9PEZI</name>
<feature type="transmembrane region" description="Helical" evidence="2">
    <location>
        <begin position="6"/>
        <end position="27"/>
    </location>
</feature>
<feature type="region of interest" description="Disordered" evidence="1">
    <location>
        <begin position="236"/>
        <end position="262"/>
    </location>
</feature>
<keyword evidence="2" id="KW-1133">Transmembrane helix</keyword>
<accession>A0A1J9RQB0</accession>
<feature type="transmembrane region" description="Helical" evidence="2">
    <location>
        <begin position="266"/>
        <end position="287"/>
    </location>
</feature>
<feature type="region of interest" description="Disordered" evidence="1">
    <location>
        <begin position="166"/>
        <end position="198"/>
    </location>
</feature>
<keyword evidence="2" id="KW-0472">Membrane</keyword>
<reference evidence="3 4" key="1">
    <citation type="submission" date="2016-10" db="EMBL/GenBank/DDBJ databases">
        <title>Proteomics and genomics reveal pathogen-plant mechanisms compatible with a hemibiotrophic lifestyle of Diplodia corticola.</title>
        <authorList>
            <person name="Fernandes I."/>
            <person name="De Jonge R."/>
            <person name="Van De Peer Y."/>
            <person name="Devreese B."/>
            <person name="Alves A."/>
            <person name="Esteves A.C."/>
        </authorList>
    </citation>
    <scope>NUCLEOTIDE SEQUENCE [LARGE SCALE GENOMIC DNA]</scope>
    <source>
        <strain evidence="3 4">CBS 112549</strain>
    </source>
</reference>
<feature type="compositionally biased region" description="Polar residues" evidence="1">
    <location>
        <begin position="236"/>
        <end position="249"/>
    </location>
</feature>